<dbReference type="Gene3D" id="3.90.226.10">
    <property type="entry name" value="2-enoyl-CoA Hydratase, Chain A, domain 1"/>
    <property type="match status" value="1"/>
</dbReference>
<dbReference type="Pfam" id="PF00378">
    <property type="entry name" value="ECH_1"/>
    <property type="match status" value="1"/>
</dbReference>
<protein>
    <submittedName>
        <fullName evidence="8">Enoyl-CoA hydratase/isomerase family protein</fullName>
    </submittedName>
</protein>
<accession>X8E5N4</accession>
<dbReference type="InterPro" id="IPR018376">
    <property type="entry name" value="Enoyl-CoA_hyd/isom_CS"/>
</dbReference>
<dbReference type="InterPro" id="IPR029045">
    <property type="entry name" value="ClpP/crotonase-like_dom_sf"/>
</dbReference>
<dbReference type="EMBL" id="JAOB01000010">
    <property type="protein sequence ID" value="EUA75243.1"/>
    <property type="molecule type" value="Genomic_DNA"/>
</dbReference>
<reference evidence="8" key="1">
    <citation type="submission" date="2014-01" db="EMBL/GenBank/DDBJ databases">
        <authorList>
            <person name="Brown-Elliot B."/>
            <person name="Wallace R."/>
            <person name="Lenaerts A."/>
            <person name="Ordway D."/>
            <person name="DeGroote M.A."/>
            <person name="Parker T."/>
            <person name="Sizemore C."/>
            <person name="Tallon L.J."/>
            <person name="Sadzewicz L.K."/>
            <person name="Sengamalay N."/>
            <person name="Fraser C.M."/>
            <person name="Hine E."/>
            <person name="Shefchek K.A."/>
            <person name="Das S.P."/>
            <person name="Tettelin H."/>
        </authorList>
    </citation>
    <scope>NUCLEOTIDE SEQUENCE [LARGE SCALE GENOMIC DNA]</scope>
    <source>
        <strain evidence="8">4042</strain>
    </source>
</reference>
<dbReference type="PANTHER" id="PTHR43802:SF1">
    <property type="entry name" value="IP11341P-RELATED"/>
    <property type="match status" value="1"/>
</dbReference>
<comment type="catalytic activity">
    <reaction evidence="6">
        <text>a 4-saturated-(3S)-3-hydroxyacyl-CoA = a (3E)-enoyl-CoA + H2O</text>
        <dbReference type="Rhea" id="RHEA:20724"/>
        <dbReference type="ChEBI" id="CHEBI:15377"/>
        <dbReference type="ChEBI" id="CHEBI:58521"/>
        <dbReference type="ChEBI" id="CHEBI:137480"/>
        <dbReference type="EC" id="4.2.1.17"/>
    </reaction>
</comment>
<evidence type="ECO:0000256" key="3">
    <source>
        <dbReference type="ARBA" id="ARBA00022832"/>
    </source>
</evidence>
<dbReference type="PATRIC" id="fig|1299334.3.peg.645"/>
<evidence type="ECO:0000256" key="7">
    <source>
        <dbReference type="RuleBase" id="RU003707"/>
    </source>
</evidence>
<evidence type="ECO:0000256" key="6">
    <source>
        <dbReference type="ARBA" id="ARBA00023717"/>
    </source>
</evidence>
<comment type="catalytic activity">
    <reaction evidence="5">
        <text>a (3S)-3-hydroxyacyl-CoA = a (2E)-enoyl-CoA + H2O</text>
        <dbReference type="Rhea" id="RHEA:16105"/>
        <dbReference type="ChEBI" id="CHEBI:15377"/>
        <dbReference type="ChEBI" id="CHEBI:57318"/>
        <dbReference type="ChEBI" id="CHEBI:58856"/>
        <dbReference type="EC" id="4.2.1.17"/>
    </reaction>
</comment>
<keyword evidence="8" id="KW-0413">Isomerase</keyword>
<evidence type="ECO:0000256" key="5">
    <source>
        <dbReference type="ARBA" id="ARBA00023709"/>
    </source>
</evidence>
<comment type="caution">
    <text evidence="8">The sequence shown here is derived from an EMBL/GenBank/DDBJ whole genome shotgun (WGS) entry which is preliminary data.</text>
</comment>
<dbReference type="GO" id="GO:0006631">
    <property type="term" value="P:fatty acid metabolic process"/>
    <property type="evidence" value="ECO:0007669"/>
    <property type="project" value="UniProtKB-KW"/>
</dbReference>
<dbReference type="SUPFAM" id="SSF52096">
    <property type="entry name" value="ClpP/crotonase"/>
    <property type="match status" value="1"/>
</dbReference>
<dbReference type="PANTHER" id="PTHR43802">
    <property type="entry name" value="ENOYL-COA HYDRATASE"/>
    <property type="match status" value="1"/>
</dbReference>
<name>X8E5N4_MYCXE</name>
<keyword evidence="3" id="KW-0276">Fatty acid metabolism</keyword>
<evidence type="ECO:0000256" key="2">
    <source>
        <dbReference type="ARBA" id="ARBA00005254"/>
    </source>
</evidence>
<comment type="similarity">
    <text evidence="2 7">Belongs to the enoyl-CoA hydratase/isomerase family.</text>
</comment>
<sequence>MDLKETRERTIYEKDGAIARVTLNWPEKANAQDQKLVEEMDAALADADRDYDIKVLIVKANGNGFCSGHAIGNNAVDYPEFVEGFKHTGTPWKPQSDLFVKPVLNLWEFSKPTIAQVHGYCVGGGTHYGLTTDIVIAADDAYFQYPPLQGFGMPSGECSIEPWVFMNWRRAAYYLYLAEVIDAHKALAIGLVNEVVPRDELEARVEAIARHIAQAPLTTLLATKANLKRAWELMGMRVHWQSSNDLVALASLSADVQALVQQVLKGKIKPAEMAAAKLRRLRQRNPHNPEAVR</sequence>
<evidence type="ECO:0000313" key="8">
    <source>
        <dbReference type="EMBL" id="EUA75243.1"/>
    </source>
</evidence>
<evidence type="ECO:0000256" key="4">
    <source>
        <dbReference type="ARBA" id="ARBA00023098"/>
    </source>
</evidence>
<keyword evidence="4" id="KW-0443">Lipid metabolism</keyword>
<dbReference type="PROSITE" id="PS00166">
    <property type="entry name" value="ENOYL_COA_HYDRATASE"/>
    <property type="match status" value="1"/>
</dbReference>
<dbReference type="InterPro" id="IPR001753">
    <property type="entry name" value="Enoyl-CoA_hydra/iso"/>
</dbReference>
<organism evidence="8">
    <name type="scientific">Mycobacterium xenopi 4042</name>
    <dbReference type="NCBI Taxonomy" id="1299334"/>
    <lineage>
        <taxon>Bacteria</taxon>
        <taxon>Bacillati</taxon>
        <taxon>Actinomycetota</taxon>
        <taxon>Actinomycetes</taxon>
        <taxon>Mycobacteriales</taxon>
        <taxon>Mycobacteriaceae</taxon>
        <taxon>Mycobacterium</taxon>
    </lineage>
</organism>
<comment type="function">
    <text evidence="1">Could possibly oxidize fatty acids using specific components.</text>
</comment>
<gene>
    <name evidence="8" type="ORF">I553_3135</name>
</gene>
<dbReference type="GO" id="GO:0004300">
    <property type="term" value="F:enoyl-CoA hydratase activity"/>
    <property type="evidence" value="ECO:0007669"/>
    <property type="project" value="UniProtKB-EC"/>
</dbReference>
<dbReference type="GO" id="GO:0016853">
    <property type="term" value="F:isomerase activity"/>
    <property type="evidence" value="ECO:0007669"/>
    <property type="project" value="UniProtKB-KW"/>
</dbReference>
<proteinExistence type="inferred from homology"/>
<dbReference type="AlphaFoldDB" id="X8E5N4"/>
<dbReference type="CDD" id="cd06558">
    <property type="entry name" value="crotonase-like"/>
    <property type="match status" value="1"/>
</dbReference>
<evidence type="ECO:0000256" key="1">
    <source>
        <dbReference type="ARBA" id="ARBA00002994"/>
    </source>
</evidence>